<evidence type="ECO:0000313" key="2">
    <source>
        <dbReference type="Proteomes" id="UP000548582"/>
    </source>
</evidence>
<organism evidence="1 2">
    <name type="scientific">Neoroseomonas marina</name>
    <dbReference type="NCBI Taxonomy" id="1232220"/>
    <lineage>
        <taxon>Bacteria</taxon>
        <taxon>Pseudomonadati</taxon>
        <taxon>Pseudomonadota</taxon>
        <taxon>Alphaproteobacteria</taxon>
        <taxon>Acetobacterales</taxon>
        <taxon>Acetobacteraceae</taxon>
        <taxon>Neoroseomonas</taxon>
    </lineage>
</organism>
<sequence>MFFTFAHSAAMVLDLVERPLAPPAPAWLGVATLRLARAAGAAAAARGRPAREVRQVVQDVLLARHPALPMTMIAEALAAAAGAPE</sequence>
<proteinExistence type="predicted"/>
<evidence type="ECO:0000313" key="1">
    <source>
        <dbReference type="EMBL" id="NMJ39612.1"/>
    </source>
</evidence>
<gene>
    <name evidence="1" type="ORF">GWK16_00045</name>
</gene>
<reference evidence="1 2" key="1">
    <citation type="submission" date="2020-03" db="EMBL/GenBank/DDBJ databases">
        <authorList>
            <person name="Sun Q."/>
        </authorList>
    </citation>
    <scope>NUCLEOTIDE SEQUENCE [LARGE SCALE GENOMIC DNA]</scope>
    <source>
        <strain evidence="1 2">JC162</strain>
    </source>
</reference>
<protein>
    <submittedName>
        <fullName evidence="1">Uncharacterized protein</fullName>
    </submittedName>
</protein>
<accession>A0A848E686</accession>
<comment type="caution">
    <text evidence="1">The sequence shown here is derived from an EMBL/GenBank/DDBJ whole genome shotgun (WGS) entry which is preliminary data.</text>
</comment>
<dbReference type="EMBL" id="JABBKX010000001">
    <property type="protein sequence ID" value="NMJ39612.1"/>
    <property type="molecule type" value="Genomic_DNA"/>
</dbReference>
<dbReference type="Proteomes" id="UP000548582">
    <property type="component" value="Unassembled WGS sequence"/>
</dbReference>
<name>A0A848E686_9PROT</name>
<dbReference type="AlphaFoldDB" id="A0A848E686"/>
<keyword evidence="2" id="KW-1185">Reference proteome</keyword>